<dbReference type="Proteomes" id="UP000216311">
    <property type="component" value="Unassembled WGS sequence"/>
</dbReference>
<dbReference type="EMBL" id="NMVQ01000012">
    <property type="protein sequence ID" value="OYO22084.1"/>
    <property type="molecule type" value="Genomic_DNA"/>
</dbReference>
<reference evidence="3 4" key="1">
    <citation type="submission" date="2017-07" db="EMBL/GenBank/DDBJ databases">
        <title>Draft whole genome sequences of clinical Proprionibacteriaceae strains.</title>
        <authorList>
            <person name="Bernier A.-M."/>
            <person name="Bernard K."/>
            <person name="Domingo M.-C."/>
        </authorList>
    </citation>
    <scope>NUCLEOTIDE SEQUENCE [LARGE SCALE GENOMIC DNA]</scope>
    <source>
        <strain evidence="3 4">NML 130396</strain>
    </source>
</reference>
<keyword evidence="1" id="KW-0732">Signal</keyword>
<dbReference type="InterPro" id="IPR001638">
    <property type="entry name" value="Solute-binding_3/MltF_N"/>
</dbReference>
<protein>
    <submittedName>
        <fullName evidence="3">Amino acid ABC transporter substrate-binding protein</fullName>
    </submittedName>
</protein>
<feature type="domain" description="Solute-binding protein family 3/N-terminal" evidence="2">
    <location>
        <begin position="1"/>
        <end position="213"/>
    </location>
</feature>
<name>A0A255H627_9ACTN</name>
<dbReference type="RefSeq" id="WP_094363829.1">
    <property type="nucleotide sequence ID" value="NZ_NMVQ01000012.1"/>
</dbReference>
<accession>A0A255H627</accession>
<keyword evidence="4" id="KW-1185">Reference proteome</keyword>
<sequence>MLRSPNKDPSGQLTGLDGEMMQWIAKKNGWTIEIVGTDFATLIQTVKTKKADIVVDAMYITDERNQQVSFTDEWYTEGEGIVVPVDSTIKSREDVKGKVIGAQTGTFYAKQAANWGGKEIKYFDSQAALLKAVENRQVEVIVTDSIVAAYSLKQNPNDKIKLVSPYTPEEIGHIGAAVRPEDGELLQQMNDGLKALKASPDYATIMKKYGVPETNYAK</sequence>
<dbReference type="PANTHER" id="PTHR35936:SF17">
    <property type="entry name" value="ARGININE-BINDING EXTRACELLULAR PROTEIN ARTP"/>
    <property type="match status" value="1"/>
</dbReference>
<evidence type="ECO:0000259" key="2">
    <source>
        <dbReference type="SMART" id="SM00062"/>
    </source>
</evidence>
<dbReference type="PANTHER" id="PTHR35936">
    <property type="entry name" value="MEMBRANE-BOUND LYTIC MUREIN TRANSGLYCOSYLASE F"/>
    <property type="match status" value="1"/>
</dbReference>
<dbReference type="SMART" id="SM00062">
    <property type="entry name" value="PBPb"/>
    <property type="match status" value="1"/>
</dbReference>
<evidence type="ECO:0000256" key="1">
    <source>
        <dbReference type="ARBA" id="ARBA00022729"/>
    </source>
</evidence>
<proteinExistence type="predicted"/>
<evidence type="ECO:0000313" key="4">
    <source>
        <dbReference type="Proteomes" id="UP000216311"/>
    </source>
</evidence>
<dbReference type="SUPFAM" id="SSF53850">
    <property type="entry name" value="Periplasmic binding protein-like II"/>
    <property type="match status" value="1"/>
</dbReference>
<dbReference type="AlphaFoldDB" id="A0A255H627"/>
<dbReference type="OrthoDB" id="9814902at2"/>
<dbReference type="Gene3D" id="3.40.190.10">
    <property type="entry name" value="Periplasmic binding protein-like II"/>
    <property type="match status" value="2"/>
</dbReference>
<evidence type="ECO:0000313" key="3">
    <source>
        <dbReference type="EMBL" id="OYO22084.1"/>
    </source>
</evidence>
<comment type="caution">
    <text evidence="3">The sequence shown here is derived from an EMBL/GenBank/DDBJ whole genome shotgun (WGS) entry which is preliminary data.</text>
</comment>
<organism evidence="3 4">
    <name type="scientific">Enemella dayhoffiae</name>
    <dbReference type="NCBI Taxonomy" id="2016507"/>
    <lineage>
        <taxon>Bacteria</taxon>
        <taxon>Bacillati</taxon>
        <taxon>Actinomycetota</taxon>
        <taxon>Actinomycetes</taxon>
        <taxon>Propionibacteriales</taxon>
        <taxon>Propionibacteriaceae</taxon>
        <taxon>Enemella</taxon>
    </lineage>
</organism>
<dbReference type="Pfam" id="PF00497">
    <property type="entry name" value="SBP_bac_3"/>
    <property type="match status" value="1"/>
</dbReference>
<gene>
    <name evidence="3" type="ORF">CGZ93_09260</name>
</gene>